<keyword evidence="5" id="KW-1185">Reference proteome</keyword>
<evidence type="ECO:0000313" key="4">
    <source>
        <dbReference type="EMBL" id="CEL03882.1"/>
    </source>
</evidence>
<reference evidence="5" key="1">
    <citation type="journal article" date="2016" name="Genome Announc.">
        <title>Draft genome sequences of fungus Aspergillus calidoustus.</title>
        <authorList>
            <person name="Horn F."/>
            <person name="Linde J."/>
            <person name="Mattern D.J."/>
            <person name="Walther G."/>
            <person name="Guthke R."/>
            <person name="Scherlach K."/>
            <person name="Martin K."/>
            <person name="Brakhage A.A."/>
            <person name="Petzke L."/>
            <person name="Valiante V."/>
        </authorList>
    </citation>
    <scope>NUCLEOTIDE SEQUENCE [LARGE SCALE GENOMIC DNA]</scope>
    <source>
        <strain evidence="5">SF006504</strain>
    </source>
</reference>
<feature type="compositionally biased region" description="Acidic residues" evidence="2">
    <location>
        <begin position="62"/>
        <end position="87"/>
    </location>
</feature>
<evidence type="ECO:0000256" key="2">
    <source>
        <dbReference type="SAM" id="MobiDB-lite"/>
    </source>
</evidence>
<gene>
    <name evidence="4" type="ORF">ASPCAL05020</name>
</gene>
<feature type="coiled-coil region" evidence="1">
    <location>
        <begin position="236"/>
        <end position="263"/>
    </location>
</feature>
<dbReference type="InterPro" id="IPR001005">
    <property type="entry name" value="SANT/Myb"/>
</dbReference>
<evidence type="ECO:0000313" key="5">
    <source>
        <dbReference type="Proteomes" id="UP000054771"/>
    </source>
</evidence>
<name>A0A0U5C6B2_ASPCI</name>
<feature type="compositionally biased region" description="Polar residues" evidence="2">
    <location>
        <begin position="199"/>
        <end position="208"/>
    </location>
</feature>
<feature type="domain" description="Myb-like" evidence="3">
    <location>
        <begin position="3"/>
        <end position="56"/>
    </location>
</feature>
<keyword evidence="1" id="KW-0175">Coiled coil</keyword>
<feature type="region of interest" description="Disordered" evidence="2">
    <location>
        <begin position="153"/>
        <end position="218"/>
    </location>
</feature>
<dbReference type="SUPFAM" id="SSF46689">
    <property type="entry name" value="Homeodomain-like"/>
    <property type="match status" value="1"/>
</dbReference>
<feature type="region of interest" description="Disordered" evidence="2">
    <location>
        <begin position="56"/>
        <end position="88"/>
    </location>
</feature>
<proteinExistence type="predicted"/>
<dbReference type="EMBL" id="CDMC01000004">
    <property type="protein sequence ID" value="CEL03882.1"/>
    <property type="molecule type" value="Genomic_DNA"/>
</dbReference>
<dbReference type="Gene3D" id="1.10.10.60">
    <property type="entry name" value="Homeodomain-like"/>
    <property type="match status" value="1"/>
</dbReference>
<protein>
    <recommendedName>
        <fullName evidence="3">Myb-like domain-containing protein</fullName>
    </recommendedName>
</protein>
<dbReference type="CDD" id="cd00167">
    <property type="entry name" value="SANT"/>
    <property type="match status" value="1"/>
</dbReference>
<organism evidence="4 5">
    <name type="scientific">Aspergillus calidoustus</name>
    <dbReference type="NCBI Taxonomy" id="454130"/>
    <lineage>
        <taxon>Eukaryota</taxon>
        <taxon>Fungi</taxon>
        <taxon>Dikarya</taxon>
        <taxon>Ascomycota</taxon>
        <taxon>Pezizomycotina</taxon>
        <taxon>Eurotiomycetes</taxon>
        <taxon>Eurotiomycetidae</taxon>
        <taxon>Eurotiales</taxon>
        <taxon>Aspergillaceae</taxon>
        <taxon>Aspergillus</taxon>
        <taxon>Aspergillus subgen. Nidulantes</taxon>
    </lineage>
</organism>
<dbReference type="AlphaFoldDB" id="A0A0U5C6B2"/>
<dbReference type="Proteomes" id="UP000054771">
    <property type="component" value="Unassembled WGS sequence"/>
</dbReference>
<dbReference type="InterPro" id="IPR009057">
    <property type="entry name" value="Homeodomain-like_sf"/>
</dbReference>
<evidence type="ECO:0000259" key="3">
    <source>
        <dbReference type="PROSITE" id="PS50090"/>
    </source>
</evidence>
<evidence type="ECO:0000256" key="1">
    <source>
        <dbReference type="SAM" id="Coils"/>
    </source>
</evidence>
<sequence length="301" mass="33450">MTFRRQKRTPWTEEDKLKLLTLKDEHPDLTWDEFLELTTFPGRTKAAIQNMWHKLKARNAEESDDDNEWEEQSGDEDNDEDEGEIAAEAETVTDTAVNKPKRGLIEYELTGSETDAVDLRKAGDSAAVGASTDGVLYRGLWANACMGGAQINSSTLPSKKQKQQRSKSFPAPSASQDVKLDPQSRPSTPATGPWFPTQHPDTSNTFRSSDTRAKPSPHLSLGEYLKRRQLQKAALHKELEVKIKSLKAQSDAVREEVEEAAALYTKLQQLGGLLNLSPSEADTLMAIIRASHFTTTPTPMN</sequence>
<dbReference type="PROSITE" id="PS50090">
    <property type="entry name" value="MYB_LIKE"/>
    <property type="match status" value="1"/>
</dbReference>
<accession>A0A0U5C6B2</accession>